<organism evidence="1">
    <name type="scientific">marine metagenome</name>
    <dbReference type="NCBI Taxonomy" id="408172"/>
    <lineage>
        <taxon>unclassified sequences</taxon>
        <taxon>metagenomes</taxon>
        <taxon>ecological metagenomes</taxon>
    </lineage>
</organism>
<feature type="non-terminal residue" evidence="1">
    <location>
        <position position="1"/>
    </location>
</feature>
<dbReference type="EMBL" id="UINC01083990">
    <property type="protein sequence ID" value="SVC30220.1"/>
    <property type="molecule type" value="Genomic_DNA"/>
</dbReference>
<reference evidence="1" key="1">
    <citation type="submission" date="2018-05" db="EMBL/GenBank/DDBJ databases">
        <authorList>
            <person name="Lanie J.A."/>
            <person name="Ng W.-L."/>
            <person name="Kazmierczak K.M."/>
            <person name="Andrzejewski T.M."/>
            <person name="Davidsen T.M."/>
            <person name="Wayne K.J."/>
            <person name="Tettelin H."/>
            <person name="Glass J.I."/>
            <person name="Rusch D."/>
            <person name="Podicherti R."/>
            <person name="Tsui H.-C.T."/>
            <person name="Winkler M.E."/>
        </authorList>
    </citation>
    <scope>NUCLEOTIDE SEQUENCE</scope>
</reference>
<name>A0A382L0I2_9ZZZZ</name>
<dbReference type="AlphaFoldDB" id="A0A382L0I2"/>
<protein>
    <submittedName>
        <fullName evidence="1">Uncharacterized protein</fullName>
    </submittedName>
</protein>
<proteinExistence type="predicted"/>
<sequence length="43" mass="4697">IQEIKSSVVDLSMEAAARVIEKNLESEDNRKLVNQALEGIGQA</sequence>
<accession>A0A382L0I2</accession>
<gene>
    <name evidence="1" type="ORF">METZ01_LOCUS283074</name>
</gene>
<evidence type="ECO:0000313" key="1">
    <source>
        <dbReference type="EMBL" id="SVC30220.1"/>
    </source>
</evidence>